<evidence type="ECO:0000256" key="2">
    <source>
        <dbReference type="ARBA" id="ARBA00022448"/>
    </source>
</evidence>
<feature type="transmembrane region" description="Helical" evidence="8">
    <location>
        <begin position="336"/>
        <end position="357"/>
    </location>
</feature>
<keyword evidence="3" id="KW-1003">Cell membrane</keyword>
<keyword evidence="6 8" id="KW-0472">Membrane</keyword>
<dbReference type="InterPro" id="IPR001991">
    <property type="entry name" value="Na-dicarboxylate_symporter"/>
</dbReference>
<feature type="transmembrane region" description="Helical" evidence="8">
    <location>
        <begin position="389"/>
        <end position="414"/>
    </location>
</feature>
<feature type="transmembrane region" description="Helical" evidence="8">
    <location>
        <begin position="71"/>
        <end position="97"/>
    </location>
</feature>
<name>A0ABQ1R9R6_9ALTE</name>
<proteinExistence type="predicted"/>
<dbReference type="SUPFAM" id="SSF118215">
    <property type="entry name" value="Proton glutamate symport protein"/>
    <property type="match status" value="1"/>
</dbReference>
<sequence>MFTRVTMLSLPLFLQPVVKLTAQFDKFIQGRLWLKVLIALFLGVICGILLGPDLRWVSVGAVKNITAWLALPGQLFLAIIQMIVVPLVLASVVRGLAANNNPDALKKNGLIALLFIVGSTAVAAALGITLALNIQPGSYIDAGILADTQAAPLTSAVAKGFPEMAELPNKVSGLIPKNPLASMASGEMLQVILFAAVLGAALLSIPAQQSKPLFELLGALQEVSLRIVSWAMVLAPLAVFGLITKLVANLGIEVLGGMLVYVLTVLLGIVILATLYLLVAKFTWPGPIRVFIGHIRELLLLAFSTSSSAAVMPISLDVTENKLGIHADIARFLIPLGATINMTGTALYQGVATVFLAQVFGVDLSLASYLFIVTMAVAASIGSPATPGAGIIILSMVLEGVGIPAAGIALILGVDRILDMCRTSVNVLGDVVSCTTVQYFTANKSRLPAPPEDSSPSTQNGESV</sequence>
<keyword evidence="4 8" id="KW-0812">Transmembrane</keyword>
<feature type="transmembrane region" description="Helical" evidence="8">
    <location>
        <begin position="364"/>
        <end position="383"/>
    </location>
</feature>
<accession>A0ABQ1R9R6</accession>
<keyword evidence="10" id="KW-1185">Reference proteome</keyword>
<dbReference type="PANTHER" id="PTHR42865:SF7">
    <property type="entry name" value="PROTON_GLUTAMATE-ASPARTATE SYMPORTER"/>
    <property type="match status" value="1"/>
</dbReference>
<dbReference type="EMBL" id="BMGJ01000004">
    <property type="protein sequence ID" value="GGD59753.1"/>
    <property type="molecule type" value="Genomic_DNA"/>
</dbReference>
<dbReference type="Gene3D" id="1.10.3860.10">
    <property type="entry name" value="Sodium:dicarboxylate symporter"/>
    <property type="match status" value="1"/>
</dbReference>
<feature type="transmembrane region" description="Helical" evidence="8">
    <location>
        <begin position="298"/>
        <end position="316"/>
    </location>
</feature>
<evidence type="ECO:0000256" key="7">
    <source>
        <dbReference type="SAM" id="MobiDB-lite"/>
    </source>
</evidence>
<evidence type="ECO:0000313" key="10">
    <source>
        <dbReference type="Proteomes" id="UP000614272"/>
    </source>
</evidence>
<evidence type="ECO:0000256" key="6">
    <source>
        <dbReference type="ARBA" id="ARBA00023136"/>
    </source>
</evidence>
<gene>
    <name evidence="9" type="ORF">GCM10011357_13790</name>
</gene>
<keyword evidence="2" id="KW-0813">Transport</keyword>
<evidence type="ECO:0000256" key="1">
    <source>
        <dbReference type="ARBA" id="ARBA00004651"/>
    </source>
</evidence>
<feature type="transmembrane region" description="Helical" evidence="8">
    <location>
        <begin position="227"/>
        <end position="248"/>
    </location>
</feature>
<dbReference type="PRINTS" id="PR00173">
    <property type="entry name" value="EDTRNSPORT"/>
</dbReference>
<feature type="region of interest" description="Disordered" evidence="7">
    <location>
        <begin position="445"/>
        <end position="464"/>
    </location>
</feature>
<comment type="subcellular location">
    <subcellularLocation>
        <location evidence="1">Cell membrane</location>
        <topology evidence="1">Multi-pass membrane protein</topology>
    </subcellularLocation>
</comment>
<feature type="transmembrane region" description="Helical" evidence="8">
    <location>
        <begin position="109"/>
        <end position="132"/>
    </location>
</feature>
<keyword evidence="5 8" id="KW-1133">Transmembrane helix</keyword>
<feature type="transmembrane region" description="Helical" evidence="8">
    <location>
        <begin position="32"/>
        <end position="51"/>
    </location>
</feature>
<dbReference type="PANTHER" id="PTHR42865">
    <property type="entry name" value="PROTON/GLUTAMATE-ASPARTATE SYMPORTER"/>
    <property type="match status" value="1"/>
</dbReference>
<dbReference type="Proteomes" id="UP000614272">
    <property type="component" value="Unassembled WGS sequence"/>
</dbReference>
<protein>
    <submittedName>
        <fullName evidence="9">Dicarboxylate/amino acid:cation symporter</fullName>
    </submittedName>
</protein>
<dbReference type="InterPro" id="IPR036458">
    <property type="entry name" value="Na:dicarbo_symporter_sf"/>
</dbReference>
<evidence type="ECO:0000256" key="3">
    <source>
        <dbReference type="ARBA" id="ARBA00022475"/>
    </source>
</evidence>
<feature type="transmembrane region" description="Helical" evidence="8">
    <location>
        <begin position="254"/>
        <end position="278"/>
    </location>
</feature>
<evidence type="ECO:0000256" key="4">
    <source>
        <dbReference type="ARBA" id="ARBA00022692"/>
    </source>
</evidence>
<organism evidence="9 10">
    <name type="scientific">Lacimicrobium alkaliphilum</name>
    <dbReference type="NCBI Taxonomy" id="1526571"/>
    <lineage>
        <taxon>Bacteria</taxon>
        <taxon>Pseudomonadati</taxon>
        <taxon>Pseudomonadota</taxon>
        <taxon>Gammaproteobacteria</taxon>
        <taxon>Alteromonadales</taxon>
        <taxon>Alteromonadaceae</taxon>
        <taxon>Lacimicrobium</taxon>
    </lineage>
</organism>
<evidence type="ECO:0000256" key="8">
    <source>
        <dbReference type="SAM" id="Phobius"/>
    </source>
</evidence>
<feature type="compositionally biased region" description="Polar residues" evidence="7">
    <location>
        <begin position="454"/>
        <end position="464"/>
    </location>
</feature>
<feature type="transmembrane region" description="Helical" evidence="8">
    <location>
        <begin position="188"/>
        <end position="207"/>
    </location>
</feature>
<evidence type="ECO:0000256" key="5">
    <source>
        <dbReference type="ARBA" id="ARBA00022989"/>
    </source>
</evidence>
<comment type="caution">
    <text evidence="9">The sequence shown here is derived from an EMBL/GenBank/DDBJ whole genome shotgun (WGS) entry which is preliminary data.</text>
</comment>
<evidence type="ECO:0000313" key="9">
    <source>
        <dbReference type="EMBL" id="GGD59753.1"/>
    </source>
</evidence>
<dbReference type="Pfam" id="PF00375">
    <property type="entry name" value="SDF"/>
    <property type="match status" value="1"/>
</dbReference>
<reference evidence="10" key="1">
    <citation type="journal article" date="2019" name="Int. J. Syst. Evol. Microbiol.">
        <title>The Global Catalogue of Microorganisms (GCM) 10K type strain sequencing project: providing services to taxonomists for standard genome sequencing and annotation.</title>
        <authorList>
            <consortium name="The Broad Institute Genomics Platform"/>
            <consortium name="The Broad Institute Genome Sequencing Center for Infectious Disease"/>
            <person name="Wu L."/>
            <person name="Ma J."/>
        </authorList>
    </citation>
    <scope>NUCLEOTIDE SEQUENCE [LARGE SCALE GENOMIC DNA]</scope>
    <source>
        <strain evidence="10">CGMCC 1.12923</strain>
    </source>
</reference>